<gene>
    <name evidence="2" type="ORF">OC842_005517</name>
</gene>
<accession>A0AAN6JIJ4</accession>
<feature type="region of interest" description="Disordered" evidence="1">
    <location>
        <begin position="616"/>
        <end position="692"/>
    </location>
</feature>
<feature type="compositionally biased region" description="Acidic residues" evidence="1">
    <location>
        <begin position="453"/>
        <end position="472"/>
    </location>
</feature>
<feature type="compositionally biased region" description="Basic and acidic residues" evidence="1">
    <location>
        <begin position="636"/>
        <end position="645"/>
    </location>
</feature>
<dbReference type="Proteomes" id="UP001176521">
    <property type="component" value="Unassembled WGS sequence"/>
</dbReference>
<comment type="caution">
    <text evidence="2">The sequence shown here is derived from an EMBL/GenBank/DDBJ whole genome shotgun (WGS) entry which is preliminary data.</text>
</comment>
<feature type="compositionally biased region" description="Acidic residues" evidence="1">
    <location>
        <begin position="561"/>
        <end position="573"/>
    </location>
</feature>
<sequence>MTTVSGGSPTAMAEHLLTRLAQLDSTALAHILLQHAPALSTPIRTILTQLAHAQLRASCVPAEAQLEVAGQGQQGRVLVSLATVLRRALSRGDPSLARMLLPGTPALVDLAIAIGTLHSHAGTNDEAAATASKTLRAALRALVDPHLAAEILSALHSSLKSAVLQPFGAQQLLPSATNLAQASPSPLISTLLDIQKRARMLALLLRALPLTGYNTSSFSSEGKKDPYTAVLAQLAQDLGALHDVVLPALTRAAQAEDTSGAGAALAAAQTHMRDAALSLLLLFRPSSGAHAAGASTAVSTIVAQLKPASSTASPAVAGATLVDAIRARFLADSETAWDELMVALKKNASPASLTAAPTELLNVPDVLLSALRKHQQRLGAQLNGARARKGKARAMKKDKQEAPPIDPALLATVQSVLPHLDTPSLGRRLQRSKYAGKSAEQVIDLLLESTSGNEDDDDDENGAETEEEDGDYEGSRDLEEAVPYEPPAPIVRAAPARRANIFDDAGPLDLSKFRYKSDMPSLDSPAAASLGGAAAKGGLHAIPSALKASVLARVAAQQREELEEEEEDEEDGETGLGRGVREAGFEEELETDEAYLARNGDGFDWIGRRGMTSALASAPSGPIGRGAGAGTGRVPNAREWRRRIEDESDEDEDEVGDGDADENAHSGGGPSTAGVVPPAPTPGTSGSSSAASERAADRILTRYYAQYGAALFARNDPALRKGNNPLGIARRQLLAELERETGKSWDGGLVESWGTMFERNVSAENASPLDSKNRDQLGICMLTSTGRRSFALLSRALQQPRKDRLLAKSTDLLGPNPNRPAAPDAATAAAGAAAGEGASAGGRQFGPDRGRGGRIIRGVGARGGGRGGGGTGGGGSSGSGSGSANGPGKGQHSGSNRAARQKEKRGSSARFRGRGGGMARSGAFPAGVGE</sequence>
<feature type="region of interest" description="Disordered" evidence="1">
    <location>
        <begin position="380"/>
        <end position="405"/>
    </location>
</feature>
<feature type="region of interest" description="Disordered" evidence="1">
    <location>
        <begin position="557"/>
        <end position="594"/>
    </location>
</feature>
<protein>
    <submittedName>
        <fullName evidence="2">Uncharacterized protein</fullName>
    </submittedName>
</protein>
<proteinExistence type="predicted"/>
<keyword evidence="3" id="KW-1185">Reference proteome</keyword>
<dbReference type="EMBL" id="JAPDMQ010000401">
    <property type="protein sequence ID" value="KAK0525373.1"/>
    <property type="molecule type" value="Genomic_DNA"/>
</dbReference>
<dbReference type="AlphaFoldDB" id="A0AAN6JIJ4"/>
<evidence type="ECO:0000313" key="2">
    <source>
        <dbReference type="EMBL" id="KAK0525373.1"/>
    </source>
</evidence>
<feature type="compositionally biased region" description="Acidic residues" evidence="1">
    <location>
        <begin position="646"/>
        <end position="661"/>
    </location>
</feature>
<organism evidence="2 3">
    <name type="scientific">Tilletia horrida</name>
    <dbReference type="NCBI Taxonomy" id="155126"/>
    <lineage>
        <taxon>Eukaryota</taxon>
        <taxon>Fungi</taxon>
        <taxon>Dikarya</taxon>
        <taxon>Basidiomycota</taxon>
        <taxon>Ustilaginomycotina</taxon>
        <taxon>Exobasidiomycetes</taxon>
        <taxon>Tilletiales</taxon>
        <taxon>Tilletiaceae</taxon>
        <taxon>Tilletia</taxon>
    </lineage>
</organism>
<feature type="compositionally biased region" description="Low complexity" evidence="1">
    <location>
        <begin position="672"/>
        <end position="692"/>
    </location>
</feature>
<evidence type="ECO:0000256" key="1">
    <source>
        <dbReference type="SAM" id="MobiDB-lite"/>
    </source>
</evidence>
<reference evidence="2" key="1">
    <citation type="journal article" date="2023" name="PhytoFront">
        <title>Draft Genome Resources of Seven Strains of Tilletia horrida, Causal Agent of Kernel Smut of Rice.</title>
        <authorList>
            <person name="Khanal S."/>
            <person name="Antony Babu S."/>
            <person name="Zhou X.G."/>
        </authorList>
    </citation>
    <scope>NUCLEOTIDE SEQUENCE</scope>
    <source>
        <strain evidence="2">TX3</strain>
    </source>
</reference>
<feature type="region of interest" description="Disordered" evidence="1">
    <location>
        <begin position="447"/>
        <end position="483"/>
    </location>
</feature>
<name>A0AAN6JIJ4_9BASI</name>
<evidence type="ECO:0000313" key="3">
    <source>
        <dbReference type="Proteomes" id="UP001176521"/>
    </source>
</evidence>
<feature type="compositionally biased region" description="Gly residues" evidence="1">
    <location>
        <begin position="860"/>
        <end position="891"/>
    </location>
</feature>
<feature type="compositionally biased region" description="Low complexity" evidence="1">
    <location>
        <begin position="821"/>
        <end position="837"/>
    </location>
</feature>
<feature type="region of interest" description="Disordered" evidence="1">
    <location>
        <begin position="809"/>
        <end position="930"/>
    </location>
</feature>